<proteinExistence type="inferred from homology"/>
<organism evidence="6 7">
    <name type="scientific">Undibacterium pigrum</name>
    <dbReference type="NCBI Taxonomy" id="401470"/>
    <lineage>
        <taxon>Bacteria</taxon>
        <taxon>Pseudomonadati</taxon>
        <taxon>Pseudomonadota</taxon>
        <taxon>Betaproteobacteria</taxon>
        <taxon>Burkholderiales</taxon>
        <taxon>Oxalobacteraceae</taxon>
        <taxon>Undibacterium</taxon>
    </lineage>
</organism>
<dbReference type="InterPro" id="IPR000871">
    <property type="entry name" value="Beta-lactam_class-A"/>
</dbReference>
<evidence type="ECO:0000256" key="1">
    <source>
        <dbReference type="ARBA" id="ARBA00001526"/>
    </source>
</evidence>
<dbReference type="EC" id="3.5.2.6" evidence="3"/>
<evidence type="ECO:0000313" key="6">
    <source>
        <dbReference type="EMBL" id="PXX46907.1"/>
    </source>
</evidence>
<protein>
    <recommendedName>
        <fullName evidence="3">beta-lactamase</fullName>
        <ecNumber evidence="3">3.5.2.6</ecNumber>
    </recommendedName>
</protein>
<keyword evidence="4" id="KW-0732">Signal</keyword>
<feature type="chain" id="PRO_5016394358" description="beta-lactamase" evidence="4">
    <location>
        <begin position="21"/>
        <end position="301"/>
    </location>
</feature>
<dbReference type="PRINTS" id="PR00118">
    <property type="entry name" value="BLACTAMASEA"/>
</dbReference>
<name>A0A318JEI3_9BURK</name>
<evidence type="ECO:0000259" key="5">
    <source>
        <dbReference type="Pfam" id="PF13354"/>
    </source>
</evidence>
<dbReference type="GO" id="GO:0046677">
    <property type="term" value="P:response to antibiotic"/>
    <property type="evidence" value="ECO:0007669"/>
    <property type="project" value="InterPro"/>
</dbReference>
<dbReference type="InterPro" id="IPR045155">
    <property type="entry name" value="Beta-lactam_cat"/>
</dbReference>
<feature type="signal peptide" evidence="4">
    <location>
        <begin position="1"/>
        <end position="20"/>
    </location>
</feature>
<dbReference type="AlphaFoldDB" id="A0A318JEI3"/>
<evidence type="ECO:0000256" key="4">
    <source>
        <dbReference type="SAM" id="SignalP"/>
    </source>
</evidence>
<evidence type="ECO:0000256" key="3">
    <source>
        <dbReference type="ARBA" id="ARBA00012865"/>
    </source>
</evidence>
<dbReference type="InterPro" id="IPR012338">
    <property type="entry name" value="Beta-lactam/transpept-like"/>
</dbReference>
<sequence>MKKLLLSLLFSMASMNAAFAQNVIESIAIDSGGRLSASLLVLETGQSLWILPDQAAPMQGVSKLPVVMAALAAVDKNKLKLEQKVTVSKEELIAAELASPLRDEHPDGNFKISLKELMHHAIVDNDGTANDVLLRLLGGPTAVMQYLAQLEIQDIKVLNTDKEMAKSWNMQYRNTGTPKAMIKLLQALQQGKALSPKARELLLKWMTDAETGPSSNTTPNPNAARIKALLPAGTAVAHKAGSSATHGSLTAAHNDVGIVTLPNGHHMVVAVFLTDSKAPHASRDLTIAKITKLGWDAWSKK</sequence>
<comment type="catalytic activity">
    <reaction evidence="1">
        <text>a beta-lactam + H2O = a substituted beta-amino acid</text>
        <dbReference type="Rhea" id="RHEA:20401"/>
        <dbReference type="ChEBI" id="CHEBI:15377"/>
        <dbReference type="ChEBI" id="CHEBI:35627"/>
        <dbReference type="ChEBI" id="CHEBI:140347"/>
        <dbReference type="EC" id="3.5.2.6"/>
    </reaction>
</comment>
<reference evidence="6 7" key="1">
    <citation type="submission" date="2018-05" db="EMBL/GenBank/DDBJ databases">
        <title>Genomic Encyclopedia of Type Strains, Phase IV (KMG-IV): sequencing the most valuable type-strain genomes for metagenomic binning, comparative biology and taxonomic classification.</title>
        <authorList>
            <person name="Goeker M."/>
        </authorList>
    </citation>
    <scope>NUCLEOTIDE SEQUENCE [LARGE SCALE GENOMIC DNA]</scope>
    <source>
        <strain evidence="6 7">DSM 19792</strain>
    </source>
</reference>
<feature type="domain" description="Beta-lactamase class A catalytic" evidence="5">
    <location>
        <begin position="41"/>
        <end position="272"/>
    </location>
</feature>
<dbReference type="Gene3D" id="3.40.710.10">
    <property type="entry name" value="DD-peptidase/beta-lactamase superfamily"/>
    <property type="match status" value="1"/>
</dbReference>
<dbReference type="OrthoDB" id="9784149at2"/>
<dbReference type="NCBIfam" id="NF033103">
    <property type="entry name" value="bla_class_A"/>
    <property type="match status" value="1"/>
</dbReference>
<evidence type="ECO:0000256" key="2">
    <source>
        <dbReference type="ARBA" id="ARBA00009009"/>
    </source>
</evidence>
<dbReference type="GO" id="GO:0008800">
    <property type="term" value="F:beta-lactamase activity"/>
    <property type="evidence" value="ECO:0007669"/>
    <property type="project" value="UniProtKB-EC"/>
</dbReference>
<accession>A0A318JEI3</accession>
<dbReference type="PANTHER" id="PTHR35333">
    <property type="entry name" value="BETA-LACTAMASE"/>
    <property type="match status" value="1"/>
</dbReference>
<comment type="similarity">
    <text evidence="2">Belongs to the class-A beta-lactamase family.</text>
</comment>
<gene>
    <name evidence="6" type="ORF">DFR42_101483</name>
</gene>
<dbReference type="Proteomes" id="UP000247792">
    <property type="component" value="Unassembled WGS sequence"/>
</dbReference>
<dbReference type="SUPFAM" id="SSF56601">
    <property type="entry name" value="beta-lactamase/transpeptidase-like"/>
    <property type="match status" value="1"/>
</dbReference>
<comment type="caution">
    <text evidence="6">The sequence shown here is derived from an EMBL/GenBank/DDBJ whole genome shotgun (WGS) entry which is preliminary data.</text>
</comment>
<evidence type="ECO:0000313" key="7">
    <source>
        <dbReference type="Proteomes" id="UP000247792"/>
    </source>
</evidence>
<keyword evidence="7" id="KW-1185">Reference proteome</keyword>
<dbReference type="PANTHER" id="PTHR35333:SF3">
    <property type="entry name" value="BETA-LACTAMASE-TYPE TRANSPEPTIDASE FOLD CONTAINING PROTEIN"/>
    <property type="match status" value="1"/>
</dbReference>
<dbReference type="GO" id="GO:0030655">
    <property type="term" value="P:beta-lactam antibiotic catabolic process"/>
    <property type="evidence" value="ECO:0007669"/>
    <property type="project" value="InterPro"/>
</dbReference>
<dbReference type="RefSeq" id="WP_110253343.1">
    <property type="nucleotide sequence ID" value="NZ_QJKB01000001.1"/>
</dbReference>
<dbReference type="Pfam" id="PF13354">
    <property type="entry name" value="Beta-lactamase2"/>
    <property type="match status" value="1"/>
</dbReference>
<dbReference type="EMBL" id="QJKB01000001">
    <property type="protein sequence ID" value="PXX46907.1"/>
    <property type="molecule type" value="Genomic_DNA"/>
</dbReference>